<dbReference type="Proteomes" id="UP000183700">
    <property type="component" value="Unassembled WGS sequence"/>
</dbReference>
<organism evidence="2 3">
    <name type="scientific">Enterococcus devriesei</name>
    <dbReference type="NCBI Taxonomy" id="319970"/>
    <lineage>
        <taxon>Bacteria</taxon>
        <taxon>Bacillati</taxon>
        <taxon>Bacillota</taxon>
        <taxon>Bacilli</taxon>
        <taxon>Lactobacillales</taxon>
        <taxon>Enterococcaceae</taxon>
        <taxon>Enterococcus</taxon>
    </lineage>
</organism>
<accession>A0A1L8SVZ5</accession>
<evidence type="ECO:0000259" key="1">
    <source>
        <dbReference type="Pfam" id="PF03551"/>
    </source>
</evidence>
<protein>
    <recommendedName>
        <fullName evidence="1">Transcription regulator PadR N-terminal domain-containing protein</fullName>
    </recommendedName>
</protein>
<comment type="caution">
    <text evidence="2">The sequence shown here is derived from an EMBL/GenBank/DDBJ whole genome shotgun (WGS) entry which is preliminary data.</text>
</comment>
<feature type="domain" description="Transcription regulator PadR N-terminal" evidence="1">
    <location>
        <begin position="17"/>
        <end position="84"/>
    </location>
</feature>
<dbReference type="PANTHER" id="PTHR33169">
    <property type="entry name" value="PADR-FAMILY TRANSCRIPTIONAL REGULATOR"/>
    <property type="match status" value="1"/>
</dbReference>
<reference evidence="2 3" key="1">
    <citation type="submission" date="2014-12" db="EMBL/GenBank/DDBJ databases">
        <title>Draft genome sequences of 29 type strains of Enterococci.</title>
        <authorList>
            <person name="Zhong Z."/>
            <person name="Sun Z."/>
            <person name="Liu W."/>
            <person name="Zhang W."/>
            <person name="Zhang H."/>
        </authorList>
    </citation>
    <scope>NUCLEOTIDE SEQUENCE [LARGE SCALE GENOMIC DNA]</scope>
    <source>
        <strain evidence="2 3">DSM 22802</strain>
    </source>
</reference>
<dbReference type="InterPro" id="IPR036390">
    <property type="entry name" value="WH_DNA-bd_sf"/>
</dbReference>
<dbReference type="InterPro" id="IPR036388">
    <property type="entry name" value="WH-like_DNA-bd_sf"/>
</dbReference>
<dbReference type="PANTHER" id="PTHR33169:SF24">
    <property type="entry name" value="TRANSCRIPTIONAL REGULATOR, PADR FAMILY"/>
    <property type="match status" value="1"/>
</dbReference>
<evidence type="ECO:0000313" key="2">
    <source>
        <dbReference type="EMBL" id="OJG36014.1"/>
    </source>
</evidence>
<proteinExistence type="predicted"/>
<dbReference type="EMBL" id="JXKM01000004">
    <property type="protein sequence ID" value="OJG36014.1"/>
    <property type="molecule type" value="Genomic_DNA"/>
</dbReference>
<evidence type="ECO:0000313" key="3">
    <source>
        <dbReference type="Proteomes" id="UP000183700"/>
    </source>
</evidence>
<dbReference type="Gene3D" id="1.10.10.10">
    <property type="entry name" value="Winged helix-like DNA-binding domain superfamily/Winged helix DNA-binding domain"/>
    <property type="match status" value="1"/>
</dbReference>
<gene>
    <name evidence="2" type="ORF">RV00_GL002158</name>
</gene>
<dbReference type="STRING" id="319970.RV00_GL002158"/>
<name>A0A1L8SVZ5_9ENTE</name>
<keyword evidence="3" id="KW-1185">Reference proteome</keyword>
<sequence>MLLMDSQLKKGLIEYCVLASLVEYDSYGYQIVKEIHSHIEITESTLYPILKRLETNKQVATYSKIHNGRLRKYYHLTDLGIASIQNFLREWQDVEAIHQFIRRSVEE</sequence>
<dbReference type="AlphaFoldDB" id="A0A1L8SVZ5"/>
<dbReference type="SUPFAM" id="SSF46785">
    <property type="entry name" value="Winged helix' DNA-binding domain"/>
    <property type="match status" value="1"/>
</dbReference>
<dbReference type="InterPro" id="IPR005149">
    <property type="entry name" value="Tscrpt_reg_PadR_N"/>
</dbReference>
<dbReference type="Pfam" id="PF03551">
    <property type="entry name" value="PadR"/>
    <property type="match status" value="1"/>
</dbReference>
<dbReference type="InterPro" id="IPR052509">
    <property type="entry name" value="Metal_resp_DNA-bind_regulator"/>
</dbReference>